<evidence type="ECO:0000256" key="4">
    <source>
        <dbReference type="ARBA" id="ARBA00017099"/>
    </source>
</evidence>
<comment type="similarity">
    <text evidence="2 6">Belongs to the dTDP-4-dehydrorhamnose reductase family.</text>
</comment>
<organism evidence="8 9">
    <name type="scientific">Caballeronia calidae</name>
    <dbReference type="NCBI Taxonomy" id="1777139"/>
    <lineage>
        <taxon>Bacteria</taxon>
        <taxon>Pseudomonadati</taxon>
        <taxon>Pseudomonadota</taxon>
        <taxon>Betaproteobacteria</taxon>
        <taxon>Burkholderiales</taxon>
        <taxon>Burkholderiaceae</taxon>
        <taxon>Caballeronia</taxon>
    </lineage>
</organism>
<gene>
    <name evidence="8" type="ORF">AWB78_07006</name>
</gene>
<dbReference type="Gene3D" id="3.90.25.10">
    <property type="entry name" value="UDP-galactose 4-epimerase, domain 1"/>
    <property type="match status" value="1"/>
</dbReference>
<comment type="caution">
    <text evidence="8">The sequence shown here is derived from an EMBL/GenBank/DDBJ whole genome shotgun (WGS) entry which is preliminary data.</text>
</comment>
<feature type="domain" description="RmlD-like substrate binding" evidence="7">
    <location>
        <begin position="10"/>
        <end position="300"/>
    </location>
</feature>
<dbReference type="EC" id="1.1.1.133" evidence="3 6"/>
<evidence type="ECO:0000256" key="6">
    <source>
        <dbReference type="RuleBase" id="RU364082"/>
    </source>
</evidence>
<evidence type="ECO:0000256" key="1">
    <source>
        <dbReference type="ARBA" id="ARBA00004781"/>
    </source>
</evidence>
<reference evidence="8" key="1">
    <citation type="submission" date="2016-01" db="EMBL/GenBank/DDBJ databases">
        <authorList>
            <person name="Peeters C."/>
        </authorList>
    </citation>
    <scope>NUCLEOTIDE SEQUENCE</scope>
    <source>
        <strain evidence="8">LMG 29321</strain>
    </source>
</reference>
<proteinExistence type="inferred from homology"/>
<dbReference type="CDD" id="cd05254">
    <property type="entry name" value="dTDP_HR_like_SDR_e"/>
    <property type="match status" value="1"/>
</dbReference>
<dbReference type="Pfam" id="PF04321">
    <property type="entry name" value="RmlD_sub_bind"/>
    <property type="match status" value="1"/>
</dbReference>
<evidence type="ECO:0000256" key="5">
    <source>
        <dbReference type="ARBA" id="ARBA00048200"/>
    </source>
</evidence>
<evidence type="ECO:0000313" key="8">
    <source>
        <dbReference type="EMBL" id="SAL04517.1"/>
    </source>
</evidence>
<dbReference type="Proteomes" id="UP000071859">
    <property type="component" value="Unassembled WGS sequence"/>
</dbReference>
<evidence type="ECO:0000313" key="9">
    <source>
        <dbReference type="Proteomes" id="UP000071859"/>
    </source>
</evidence>
<dbReference type="GO" id="GO:0008831">
    <property type="term" value="F:dTDP-4-dehydrorhamnose reductase activity"/>
    <property type="evidence" value="ECO:0007669"/>
    <property type="project" value="UniProtKB-EC"/>
</dbReference>
<comment type="cofactor">
    <cofactor evidence="6">
        <name>Mg(2+)</name>
        <dbReference type="ChEBI" id="CHEBI:18420"/>
    </cofactor>
    <text evidence="6">Binds 1 Mg(2+) ion per monomer.</text>
</comment>
<dbReference type="InterPro" id="IPR036291">
    <property type="entry name" value="NAD(P)-bd_dom_sf"/>
</dbReference>
<dbReference type="InterPro" id="IPR005913">
    <property type="entry name" value="dTDP_dehydrorham_reduct"/>
</dbReference>
<sequence length="308" mass="33335">MSGAVNDQRTILITGANGQVGFELARTMQGLGRVVALHRKALDLADLDAIRTVLRSLRPAIVVNAAAYTAVDQAESDRDAAFRLNCDAPAVLAQECAKLGALLIHYSTDYVFDGAKQDGAYVESDPTDPKNVYGASKLAGERAIAAAQGTHLIFRTSWVYGARGKNFVRTMLRLGAEREELRVVADQIGAPTWSNTIATSTAHVVASGLRAGQADYWERNSGIYHLTAAGEASWYDLARAVFEMAMGANAPRVVPIEAREYPTPARRPQNSRMSNEALAERFGIRQPDWRVALALCLADCDVSSTPRV</sequence>
<dbReference type="RefSeq" id="WP_062611073.1">
    <property type="nucleotide sequence ID" value="NZ_FCOX02000064.1"/>
</dbReference>
<dbReference type="InterPro" id="IPR029903">
    <property type="entry name" value="RmlD-like-bd"/>
</dbReference>
<evidence type="ECO:0000259" key="7">
    <source>
        <dbReference type="Pfam" id="PF04321"/>
    </source>
</evidence>
<dbReference type="EMBL" id="FCOX02000064">
    <property type="protein sequence ID" value="SAL04517.1"/>
    <property type="molecule type" value="Genomic_DNA"/>
</dbReference>
<dbReference type="NCBIfam" id="TIGR01214">
    <property type="entry name" value="rmlD"/>
    <property type="match status" value="1"/>
</dbReference>
<dbReference type="SUPFAM" id="SSF51735">
    <property type="entry name" value="NAD(P)-binding Rossmann-fold domains"/>
    <property type="match status" value="1"/>
</dbReference>
<dbReference type="OrthoDB" id="9803892at2"/>
<keyword evidence="9" id="KW-1185">Reference proteome</keyword>
<dbReference type="AlphaFoldDB" id="A0A158EF51"/>
<keyword evidence="6" id="KW-0560">Oxidoreductase</keyword>
<accession>A0A158EF51</accession>
<evidence type="ECO:0000256" key="3">
    <source>
        <dbReference type="ARBA" id="ARBA00012929"/>
    </source>
</evidence>
<evidence type="ECO:0000256" key="2">
    <source>
        <dbReference type="ARBA" id="ARBA00010944"/>
    </source>
</evidence>
<dbReference type="UniPathway" id="UPA00124"/>
<comment type="function">
    <text evidence="6">Catalyzes the reduction of dTDP-6-deoxy-L-lyxo-4-hexulose to yield dTDP-L-rhamnose.</text>
</comment>
<dbReference type="PANTHER" id="PTHR10491:SF4">
    <property type="entry name" value="METHIONINE ADENOSYLTRANSFERASE 2 SUBUNIT BETA"/>
    <property type="match status" value="1"/>
</dbReference>
<keyword evidence="6" id="KW-0521">NADP</keyword>
<name>A0A158EF51_9BURK</name>
<comment type="catalytic activity">
    <reaction evidence="5 6">
        <text>dTDP-beta-L-rhamnose + NADP(+) = dTDP-4-dehydro-beta-L-rhamnose + NADPH + H(+)</text>
        <dbReference type="Rhea" id="RHEA:21796"/>
        <dbReference type="ChEBI" id="CHEBI:15378"/>
        <dbReference type="ChEBI" id="CHEBI:57510"/>
        <dbReference type="ChEBI" id="CHEBI:57783"/>
        <dbReference type="ChEBI" id="CHEBI:58349"/>
        <dbReference type="ChEBI" id="CHEBI:62830"/>
        <dbReference type="EC" id="1.1.1.133"/>
    </reaction>
</comment>
<dbReference type="GO" id="GO:0005829">
    <property type="term" value="C:cytosol"/>
    <property type="evidence" value="ECO:0007669"/>
    <property type="project" value="TreeGrafter"/>
</dbReference>
<dbReference type="Gene3D" id="3.40.50.720">
    <property type="entry name" value="NAD(P)-binding Rossmann-like Domain"/>
    <property type="match status" value="1"/>
</dbReference>
<protein>
    <recommendedName>
        <fullName evidence="4 6">dTDP-4-dehydrorhamnose reductase</fullName>
        <ecNumber evidence="3 6">1.1.1.133</ecNumber>
    </recommendedName>
</protein>
<dbReference type="GO" id="GO:0019305">
    <property type="term" value="P:dTDP-rhamnose biosynthetic process"/>
    <property type="evidence" value="ECO:0007669"/>
    <property type="project" value="UniProtKB-UniPathway"/>
</dbReference>
<dbReference type="PANTHER" id="PTHR10491">
    <property type="entry name" value="DTDP-4-DEHYDRORHAMNOSE REDUCTASE"/>
    <property type="match status" value="1"/>
</dbReference>
<comment type="pathway">
    <text evidence="1 6">Carbohydrate biosynthesis; dTDP-L-rhamnose biosynthesis.</text>
</comment>